<evidence type="ECO:0000256" key="2">
    <source>
        <dbReference type="ARBA" id="ARBA00009233"/>
    </source>
</evidence>
<evidence type="ECO:0000256" key="7">
    <source>
        <dbReference type="ARBA" id="ARBA00023160"/>
    </source>
</evidence>
<feature type="binding site" evidence="11">
    <location>
        <position position="18"/>
    </location>
    <ligand>
        <name>NAD(+)</name>
        <dbReference type="ChEBI" id="CHEBI:57540"/>
    </ligand>
</feature>
<dbReference type="InterPro" id="IPR014358">
    <property type="entry name" value="Enoyl-ACP_Rdtase_NADH"/>
</dbReference>
<evidence type="ECO:0000256" key="4">
    <source>
        <dbReference type="ARBA" id="ARBA00022832"/>
    </source>
</evidence>
<organism evidence="12 13">
    <name type="scientific">Burkholderia cepacia</name>
    <name type="common">Pseudomonas cepacia</name>
    <dbReference type="NCBI Taxonomy" id="292"/>
    <lineage>
        <taxon>Bacteria</taxon>
        <taxon>Pseudomonadati</taxon>
        <taxon>Pseudomonadota</taxon>
        <taxon>Betaproteobacteria</taxon>
        <taxon>Burkholderiales</taxon>
        <taxon>Burkholderiaceae</taxon>
        <taxon>Burkholderia</taxon>
        <taxon>Burkholderia cepacia complex</taxon>
    </lineage>
</organism>
<dbReference type="PANTHER" id="PTHR43159:SF2">
    <property type="entry name" value="ENOYL-[ACYL-CARRIER-PROTEIN] REDUCTASE [NADH], CHLOROPLASTIC"/>
    <property type="match status" value="1"/>
</dbReference>
<comment type="catalytic activity">
    <reaction evidence="8">
        <text>a 2,3-saturated acyl-[ACP] + NAD(+) = a (2E)-enoyl-[ACP] + NADH + H(+)</text>
        <dbReference type="Rhea" id="RHEA:10240"/>
        <dbReference type="Rhea" id="RHEA-COMP:9925"/>
        <dbReference type="Rhea" id="RHEA-COMP:9926"/>
        <dbReference type="ChEBI" id="CHEBI:15378"/>
        <dbReference type="ChEBI" id="CHEBI:57540"/>
        <dbReference type="ChEBI" id="CHEBI:57945"/>
        <dbReference type="ChEBI" id="CHEBI:78784"/>
        <dbReference type="ChEBI" id="CHEBI:78785"/>
        <dbReference type="EC" id="1.3.1.9"/>
    </reaction>
</comment>
<evidence type="ECO:0000256" key="8">
    <source>
        <dbReference type="PIRNR" id="PIRNR000094"/>
    </source>
</evidence>
<feature type="binding site" evidence="11">
    <location>
        <begin position="24"/>
        <end position="25"/>
    </location>
    <ligand>
        <name>NAD(+)</name>
        <dbReference type="ChEBI" id="CHEBI:57540"/>
    </ligand>
</feature>
<evidence type="ECO:0000256" key="3">
    <source>
        <dbReference type="ARBA" id="ARBA00022516"/>
    </source>
</evidence>
<dbReference type="RefSeq" id="WP_059660918.1">
    <property type="nucleotide sequence ID" value="NZ_CP013443.1"/>
</dbReference>
<accession>A0A1B4PS30</accession>
<keyword evidence="6" id="KW-0443">Lipid metabolism</keyword>
<evidence type="ECO:0000256" key="10">
    <source>
        <dbReference type="PIRSR" id="PIRSR000094-2"/>
    </source>
</evidence>
<dbReference type="GO" id="GO:0004318">
    <property type="term" value="F:enoyl-[acyl-carrier-protein] reductase (NADH) activity"/>
    <property type="evidence" value="ECO:0007669"/>
    <property type="project" value="UniProtKB-EC"/>
</dbReference>
<dbReference type="CDD" id="cd05372">
    <property type="entry name" value="ENR_SDR"/>
    <property type="match status" value="1"/>
</dbReference>
<dbReference type="PANTHER" id="PTHR43159">
    <property type="entry name" value="ENOYL-[ACYL-CARRIER-PROTEIN] REDUCTASE"/>
    <property type="match status" value="1"/>
</dbReference>
<dbReference type="PRINTS" id="PR00081">
    <property type="entry name" value="GDHRDH"/>
</dbReference>
<dbReference type="GO" id="GO:0006633">
    <property type="term" value="P:fatty acid biosynthetic process"/>
    <property type="evidence" value="ECO:0007669"/>
    <property type="project" value="UniProtKB-UniPathway"/>
</dbReference>
<comment type="similarity">
    <text evidence="2 8">Belongs to the short-chain dehydrogenases/reductases (SDR) family. FabI subfamily.</text>
</comment>
<feature type="binding site" evidence="11">
    <location>
        <position position="167"/>
    </location>
    <ligand>
        <name>NAD(+)</name>
        <dbReference type="ChEBI" id="CHEBI:57540"/>
    </ligand>
</feature>
<reference evidence="12 13" key="1">
    <citation type="submission" date="2015-12" db="EMBL/GenBank/DDBJ databases">
        <title>Diversity of Burkholderia near neighbor genomes.</title>
        <authorList>
            <person name="Sahl J."/>
            <person name="Wagner D."/>
            <person name="Keim P."/>
        </authorList>
    </citation>
    <scope>NUCLEOTIDE SEQUENCE [LARGE SCALE GENOMIC DNA]</scope>
    <source>
        <strain evidence="12 13">MSMB1184WGS</strain>
    </source>
</reference>
<keyword evidence="3 8" id="KW-0444">Lipid biosynthesis</keyword>
<evidence type="ECO:0000313" key="12">
    <source>
        <dbReference type="EMBL" id="AOK16681.1"/>
    </source>
</evidence>
<proteinExistence type="inferred from homology"/>
<evidence type="ECO:0000256" key="1">
    <source>
        <dbReference type="ARBA" id="ARBA00005194"/>
    </source>
</evidence>
<keyword evidence="8 11" id="KW-0520">NAD</keyword>
<dbReference type="PIRSF" id="PIRSF000094">
    <property type="entry name" value="Enoyl-ACP_rdct"/>
    <property type="match status" value="1"/>
</dbReference>
<keyword evidence="5 8" id="KW-0560">Oxidoreductase</keyword>
<evidence type="ECO:0000256" key="5">
    <source>
        <dbReference type="ARBA" id="ARBA00023002"/>
    </source>
</evidence>
<dbReference type="EC" id="1.3.1.9" evidence="8"/>
<dbReference type="SUPFAM" id="SSF51735">
    <property type="entry name" value="NAD(P)-binding Rossmann-fold domains"/>
    <property type="match status" value="1"/>
</dbReference>
<dbReference type="InterPro" id="IPR002347">
    <property type="entry name" value="SDR_fam"/>
</dbReference>
<sequence length="259" mass="27791">MEKIPNLPLEGRKALILGIANEHSIAYGCARAFRELGAELAITYANDKARPYVEPLARELGAALVMPLDVSKPGEMDALFDAIRRTWGRLDTAVHSIAFAPKADLQGGLINSSAEGFATAMDVSCHSFIRMARLAVPLMDQGGTLFAMSYLGASRVVPNYDLMGPVKAALEATCRYLAHELGPRGIRVHPISPGPLKTRAASGLKDFDLLLNEAVERAPLGELVDIMDVGFSCAYLATPYARRITGNTMFIDGGVSIMG</sequence>
<dbReference type="Pfam" id="PF13561">
    <property type="entry name" value="adh_short_C2"/>
    <property type="match status" value="1"/>
</dbReference>
<dbReference type="AlphaFoldDB" id="A0A1B4PS30"/>
<evidence type="ECO:0000256" key="6">
    <source>
        <dbReference type="ARBA" id="ARBA00023098"/>
    </source>
</evidence>
<dbReference type="InterPro" id="IPR036291">
    <property type="entry name" value="NAD(P)-bd_dom_sf"/>
</dbReference>
<dbReference type="Gene3D" id="3.40.50.720">
    <property type="entry name" value="NAD(P)-binding Rossmann-like Domain"/>
    <property type="match status" value="1"/>
</dbReference>
<dbReference type="UniPathway" id="UPA00094"/>
<comment type="pathway">
    <text evidence="1">Lipid metabolism; fatty acid biosynthesis.</text>
</comment>
<dbReference type="Proteomes" id="UP000094776">
    <property type="component" value="Chromosome 1"/>
</dbReference>
<gene>
    <name evidence="12" type="ORF">WT26_12060</name>
</gene>
<feature type="binding site" evidence="10">
    <location>
        <position position="100"/>
    </location>
    <ligand>
        <name>substrate</name>
    </ligand>
</feature>
<evidence type="ECO:0000313" key="13">
    <source>
        <dbReference type="Proteomes" id="UP000094776"/>
    </source>
</evidence>
<evidence type="ECO:0000256" key="11">
    <source>
        <dbReference type="PIRSR" id="PIRSR000094-3"/>
    </source>
</evidence>
<keyword evidence="7 8" id="KW-0275">Fatty acid biosynthesis</keyword>
<feature type="active site" description="Proton acceptor" evidence="9">
    <location>
        <position position="160"/>
    </location>
</feature>
<feature type="binding site" evidence="11">
    <location>
        <position position="97"/>
    </location>
    <ligand>
        <name>NAD(+)</name>
        <dbReference type="ChEBI" id="CHEBI:57540"/>
    </ligand>
</feature>
<feature type="binding site" evidence="11">
    <location>
        <begin position="69"/>
        <end position="70"/>
    </location>
    <ligand>
        <name>NAD(+)</name>
        <dbReference type="ChEBI" id="CHEBI:57540"/>
    </ligand>
</feature>
<evidence type="ECO:0000256" key="9">
    <source>
        <dbReference type="PIRSR" id="PIRSR000094-1"/>
    </source>
</evidence>
<name>A0A1B4PS30_BURCE</name>
<protein>
    <recommendedName>
        <fullName evidence="8">Enoyl-[acyl-carrier-protein] reductase [NADH]</fullName>
        <ecNumber evidence="8">1.3.1.9</ecNumber>
    </recommendedName>
</protein>
<dbReference type="EMBL" id="CP013443">
    <property type="protein sequence ID" value="AOK16681.1"/>
    <property type="molecule type" value="Genomic_DNA"/>
</dbReference>
<keyword evidence="4" id="KW-0276">Fatty acid metabolism</keyword>
<feature type="active site" description="Proton acceptor" evidence="9">
    <location>
        <position position="150"/>
    </location>
</feature>
<dbReference type="NCBIfam" id="NF005717">
    <property type="entry name" value="PRK07533.1"/>
    <property type="match status" value="1"/>
</dbReference>